<evidence type="ECO:0000313" key="2">
    <source>
        <dbReference type="EMBL" id="QDV04786.1"/>
    </source>
</evidence>
<evidence type="ECO:0000256" key="1">
    <source>
        <dbReference type="SAM" id="SignalP"/>
    </source>
</evidence>
<name>A0A518EL19_9BACT</name>
<organism evidence="2 3">
    <name type="scientific">Saltatorellus ferox</name>
    <dbReference type="NCBI Taxonomy" id="2528018"/>
    <lineage>
        <taxon>Bacteria</taxon>
        <taxon>Pseudomonadati</taxon>
        <taxon>Planctomycetota</taxon>
        <taxon>Planctomycetia</taxon>
        <taxon>Planctomycetia incertae sedis</taxon>
        <taxon>Saltatorellus</taxon>
    </lineage>
</organism>
<keyword evidence="1" id="KW-0732">Signal</keyword>
<protein>
    <submittedName>
        <fullName evidence="2">Uncharacterized protein</fullName>
    </submittedName>
</protein>
<feature type="signal peptide" evidence="1">
    <location>
        <begin position="1"/>
        <end position="22"/>
    </location>
</feature>
<accession>A0A518EL19</accession>
<proteinExistence type="predicted"/>
<evidence type="ECO:0000313" key="3">
    <source>
        <dbReference type="Proteomes" id="UP000320390"/>
    </source>
</evidence>
<feature type="chain" id="PRO_5021944110" evidence="1">
    <location>
        <begin position="23"/>
        <end position="490"/>
    </location>
</feature>
<dbReference type="AlphaFoldDB" id="A0A518EL19"/>
<gene>
    <name evidence="2" type="ORF">Poly30_02790</name>
</gene>
<sequence precursor="true">MTRLFPLVVLVASSSLAGSSLAAVQFTGGPREVLPFDIFQGNLPLGYPGDWLVEKVAKRGDLVVAHSLAVSPVDGNQGALHIHRRTSSGWQVEDVLDASDAGVSVTAPFRFFGRGFALTDSTLFVPYQPDGATSEPYSVAVMERVAAGGVWGLVQTLTPHPTYGQSAGGGSFVVADGNRMVIGSPGAVFGTPTGILETYTRGANGLWSLEQVDTSVVFPPNGGNAHLMVGDRLAISEAVYEYGGAGVGWQLFRQANLQNVPQVSPLCFPSTVALDGTRLILGCVDYAVTIVFDLSLPPTEPAIQVIRHDETLTRDYNPPYGSLVAAEDGQLVIGVKDTAPGFCTVRHLEWYDGEYRVFDTERTGVYVGGVDIDGGESVLIAGPGAIPDAGTVAAPRFEVRPLGSVRAVPYCNGTATLLVSGSGAAPFDAARIRGYELPPGATTLVVAGLNDGFTASAGIELCIDAVQGLFQFSPLDGQFDGHLLYGFVRA</sequence>
<keyword evidence="3" id="KW-1185">Reference proteome</keyword>
<dbReference type="Proteomes" id="UP000320390">
    <property type="component" value="Chromosome"/>
</dbReference>
<reference evidence="2 3" key="1">
    <citation type="submission" date="2019-02" db="EMBL/GenBank/DDBJ databases">
        <title>Deep-cultivation of Planctomycetes and their phenomic and genomic characterization uncovers novel biology.</title>
        <authorList>
            <person name="Wiegand S."/>
            <person name="Jogler M."/>
            <person name="Boedeker C."/>
            <person name="Pinto D."/>
            <person name="Vollmers J."/>
            <person name="Rivas-Marin E."/>
            <person name="Kohn T."/>
            <person name="Peeters S.H."/>
            <person name="Heuer A."/>
            <person name="Rast P."/>
            <person name="Oberbeckmann S."/>
            <person name="Bunk B."/>
            <person name="Jeske O."/>
            <person name="Meyerdierks A."/>
            <person name="Storesund J.E."/>
            <person name="Kallscheuer N."/>
            <person name="Luecker S."/>
            <person name="Lage O.M."/>
            <person name="Pohl T."/>
            <person name="Merkel B.J."/>
            <person name="Hornburger P."/>
            <person name="Mueller R.-W."/>
            <person name="Bruemmer F."/>
            <person name="Labrenz M."/>
            <person name="Spormann A.M."/>
            <person name="Op den Camp H."/>
            <person name="Overmann J."/>
            <person name="Amann R."/>
            <person name="Jetten M.S.M."/>
            <person name="Mascher T."/>
            <person name="Medema M.H."/>
            <person name="Devos D.P."/>
            <person name="Kaster A.-K."/>
            <person name="Ovreas L."/>
            <person name="Rohde M."/>
            <person name="Galperin M.Y."/>
            <person name="Jogler C."/>
        </authorList>
    </citation>
    <scope>NUCLEOTIDE SEQUENCE [LARGE SCALE GENOMIC DNA]</scope>
    <source>
        <strain evidence="2 3">Poly30</strain>
    </source>
</reference>
<dbReference type="RefSeq" id="WP_145194231.1">
    <property type="nucleotide sequence ID" value="NZ_CP036434.1"/>
</dbReference>
<dbReference type="EMBL" id="CP036434">
    <property type="protein sequence ID" value="QDV04786.1"/>
    <property type="molecule type" value="Genomic_DNA"/>
</dbReference>